<dbReference type="EMBL" id="BPLR01014418">
    <property type="protein sequence ID" value="GIY68663.1"/>
    <property type="molecule type" value="Genomic_DNA"/>
</dbReference>
<gene>
    <name evidence="1" type="ORF">CEXT_477261</name>
</gene>
<dbReference type="AlphaFoldDB" id="A0AAV4VEY7"/>
<protein>
    <submittedName>
        <fullName evidence="1">Uncharacterized protein</fullName>
    </submittedName>
</protein>
<evidence type="ECO:0000313" key="1">
    <source>
        <dbReference type="EMBL" id="GIY68663.1"/>
    </source>
</evidence>
<name>A0AAV4VEY7_CAEEX</name>
<organism evidence="1 2">
    <name type="scientific">Caerostris extrusa</name>
    <name type="common">Bark spider</name>
    <name type="synonym">Caerostris bankana</name>
    <dbReference type="NCBI Taxonomy" id="172846"/>
    <lineage>
        <taxon>Eukaryota</taxon>
        <taxon>Metazoa</taxon>
        <taxon>Ecdysozoa</taxon>
        <taxon>Arthropoda</taxon>
        <taxon>Chelicerata</taxon>
        <taxon>Arachnida</taxon>
        <taxon>Araneae</taxon>
        <taxon>Araneomorphae</taxon>
        <taxon>Entelegynae</taxon>
        <taxon>Araneoidea</taxon>
        <taxon>Araneidae</taxon>
        <taxon>Caerostris</taxon>
    </lineage>
</organism>
<comment type="caution">
    <text evidence="1">The sequence shown here is derived from an EMBL/GenBank/DDBJ whole genome shotgun (WGS) entry which is preliminary data.</text>
</comment>
<dbReference type="Proteomes" id="UP001054945">
    <property type="component" value="Unassembled WGS sequence"/>
</dbReference>
<proteinExistence type="predicted"/>
<reference evidence="1 2" key="1">
    <citation type="submission" date="2021-06" db="EMBL/GenBank/DDBJ databases">
        <title>Caerostris extrusa draft genome.</title>
        <authorList>
            <person name="Kono N."/>
            <person name="Arakawa K."/>
        </authorList>
    </citation>
    <scope>NUCLEOTIDE SEQUENCE [LARGE SCALE GENOMIC DNA]</scope>
</reference>
<accession>A0AAV4VEY7</accession>
<keyword evidence="2" id="KW-1185">Reference proteome</keyword>
<feature type="non-terminal residue" evidence="1">
    <location>
        <position position="1"/>
    </location>
</feature>
<sequence length="55" mass="6159">SVKFVIALGVYLTFTSSNSLLYTRLPSPQIYTSWFLILHGKQGRSTLHGKPYTVA</sequence>
<evidence type="ECO:0000313" key="2">
    <source>
        <dbReference type="Proteomes" id="UP001054945"/>
    </source>
</evidence>